<dbReference type="GO" id="GO:0089701">
    <property type="term" value="C:U2AF complex"/>
    <property type="evidence" value="ECO:0007669"/>
    <property type="project" value="InterPro"/>
</dbReference>
<dbReference type="AlphaFoldDB" id="A0A4U5M369"/>
<dbReference type="PROSITE" id="PS50102">
    <property type="entry name" value="RRM"/>
    <property type="match status" value="1"/>
</dbReference>
<dbReference type="SUPFAM" id="SSF54928">
    <property type="entry name" value="RNA-binding domain, RBD"/>
    <property type="match status" value="1"/>
</dbReference>
<evidence type="ECO:0000256" key="2">
    <source>
        <dbReference type="ARBA" id="ARBA00022737"/>
    </source>
</evidence>
<evidence type="ECO:0000259" key="9">
    <source>
        <dbReference type="PROSITE" id="PS50103"/>
    </source>
</evidence>
<dbReference type="STRING" id="34508.A0A4U5M369"/>
<sequence>MKPEFSFGDFEHLSGAEYFAAIYGTERDKNNCYFFYKTGACRHGSLCYRAHNTPSFSRMVILRNFYVNPVFSADNVKNFLHASNSERDKAEKCHFHEVCKELVRELMRRYGIVDDLIVIDNVSEHLIGNVYVRFMREEDAAKAVKGLNDRWFNGQPIYAELSPEDIFSARCKDQKINGCTRGAMCNFLHIRWMSRDFRQRLGLKVDKWEC</sequence>
<evidence type="ECO:0000256" key="5">
    <source>
        <dbReference type="ARBA" id="ARBA00022884"/>
    </source>
</evidence>
<dbReference type="GO" id="GO:0003723">
    <property type="term" value="F:RNA binding"/>
    <property type="evidence" value="ECO:0007669"/>
    <property type="project" value="UniProtKB-UniRule"/>
</dbReference>
<keyword evidence="2" id="KW-0677">Repeat</keyword>
<dbReference type="GO" id="GO:0000398">
    <property type="term" value="P:mRNA splicing, via spliceosome"/>
    <property type="evidence" value="ECO:0007669"/>
    <property type="project" value="InterPro"/>
</dbReference>
<dbReference type="Pfam" id="PF00642">
    <property type="entry name" value="zf-CCCH"/>
    <property type="match status" value="1"/>
</dbReference>
<reference evidence="10 11" key="2">
    <citation type="journal article" date="2019" name="G3 (Bethesda)">
        <title>Hybrid Assembly of the Genome of the Entomopathogenic Nematode Steinernema carpocapsae Identifies the X-Chromosome.</title>
        <authorList>
            <person name="Serra L."/>
            <person name="Macchietto M."/>
            <person name="Macias-Munoz A."/>
            <person name="McGill C.J."/>
            <person name="Rodriguez I.M."/>
            <person name="Rodriguez B."/>
            <person name="Murad R."/>
            <person name="Mortazavi A."/>
        </authorList>
    </citation>
    <scope>NUCLEOTIDE SEQUENCE [LARGE SCALE GENOMIC DNA]</scope>
    <source>
        <strain evidence="10 11">ALL</strain>
    </source>
</reference>
<dbReference type="Gene3D" id="3.30.70.330">
    <property type="match status" value="1"/>
</dbReference>
<keyword evidence="11" id="KW-1185">Reference proteome</keyword>
<evidence type="ECO:0000256" key="1">
    <source>
        <dbReference type="ARBA" id="ARBA00022723"/>
    </source>
</evidence>
<dbReference type="InterPro" id="IPR000571">
    <property type="entry name" value="Znf_CCCH"/>
</dbReference>
<evidence type="ECO:0000256" key="6">
    <source>
        <dbReference type="PROSITE-ProRule" id="PRU00176"/>
    </source>
</evidence>
<name>A0A4U5M369_STECR</name>
<organism evidence="10 11">
    <name type="scientific">Steinernema carpocapsae</name>
    <name type="common">Entomopathogenic nematode</name>
    <dbReference type="NCBI Taxonomy" id="34508"/>
    <lineage>
        <taxon>Eukaryota</taxon>
        <taxon>Metazoa</taxon>
        <taxon>Ecdysozoa</taxon>
        <taxon>Nematoda</taxon>
        <taxon>Chromadorea</taxon>
        <taxon>Rhabditida</taxon>
        <taxon>Tylenchina</taxon>
        <taxon>Panagrolaimomorpha</taxon>
        <taxon>Strongyloidoidea</taxon>
        <taxon>Steinernematidae</taxon>
        <taxon>Steinernema</taxon>
    </lineage>
</organism>
<keyword evidence="1 7" id="KW-0479">Metal-binding</keyword>
<feature type="domain" description="RRM" evidence="8">
    <location>
        <begin position="78"/>
        <end position="164"/>
    </location>
</feature>
<keyword evidence="4 7" id="KW-0862">Zinc</keyword>
<dbReference type="InterPro" id="IPR003954">
    <property type="entry name" value="RRM_euk-type"/>
</dbReference>
<evidence type="ECO:0000256" key="4">
    <source>
        <dbReference type="ARBA" id="ARBA00022833"/>
    </source>
</evidence>
<keyword evidence="3 7" id="KW-0863">Zinc-finger</keyword>
<evidence type="ECO:0008006" key="12">
    <source>
        <dbReference type="Google" id="ProtNLM"/>
    </source>
</evidence>
<evidence type="ECO:0000313" key="10">
    <source>
        <dbReference type="EMBL" id="TKR63132.1"/>
    </source>
</evidence>
<dbReference type="EMBL" id="AZBU02000010">
    <property type="protein sequence ID" value="TKR63132.1"/>
    <property type="molecule type" value="Genomic_DNA"/>
</dbReference>
<feature type="zinc finger region" description="C3H1-type" evidence="7">
    <location>
        <begin position="26"/>
        <end position="54"/>
    </location>
</feature>
<dbReference type="InterPro" id="IPR012677">
    <property type="entry name" value="Nucleotide-bd_a/b_plait_sf"/>
</dbReference>
<dbReference type="InterPro" id="IPR009145">
    <property type="entry name" value="U2AF_small"/>
</dbReference>
<dbReference type="SMART" id="SM00356">
    <property type="entry name" value="ZnF_C3H1"/>
    <property type="match status" value="2"/>
</dbReference>
<dbReference type="GO" id="GO:0008270">
    <property type="term" value="F:zinc ion binding"/>
    <property type="evidence" value="ECO:0007669"/>
    <property type="project" value="UniProtKB-KW"/>
</dbReference>
<comment type="caution">
    <text evidence="10">The sequence shown here is derived from an EMBL/GenBank/DDBJ whole genome shotgun (WGS) entry which is preliminary data.</text>
</comment>
<evidence type="ECO:0000259" key="8">
    <source>
        <dbReference type="PROSITE" id="PS50102"/>
    </source>
</evidence>
<dbReference type="PANTHER" id="PTHR12620">
    <property type="entry name" value="U2 SNRNP AUXILIARY FACTOR, SMALL SUBUNIT"/>
    <property type="match status" value="1"/>
</dbReference>
<evidence type="ECO:0000313" key="11">
    <source>
        <dbReference type="Proteomes" id="UP000298663"/>
    </source>
</evidence>
<protein>
    <recommendedName>
        <fullName evidence="12">C3H1-type domain-containing protein</fullName>
    </recommendedName>
</protein>
<evidence type="ECO:0000256" key="7">
    <source>
        <dbReference type="PROSITE-ProRule" id="PRU00723"/>
    </source>
</evidence>
<accession>A0A4U5M369</accession>
<feature type="domain" description="C3H1-type" evidence="9">
    <location>
        <begin position="26"/>
        <end position="54"/>
    </location>
</feature>
<feature type="zinc finger region" description="C3H1-type" evidence="7">
    <location>
        <begin position="170"/>
        <end position="192"/>
    </location>
</feature>
<feature type="domain" description="C3H1-type" evidence="9">
    <location>
        <begin position="170"/>
        <end position="192"/>
    </location>
</feature>
<dbReference type="OrthoDB" id="423462at2759"/>
<dbReference type="InterPro" id="IPR035979">
    <property type="entry name" value="RBD_domain_sf"/>
</dbReference>
<dbReference type="Pfam" id="PF00076">
    <property type="entry name" value="RRM_1"/>
    <property type="match status" value="1"/>
</dbReference>
<evidence type="ECO:0000256" key="3">
    <source>
        <dbReference type="ARBA" id="ARBA00022771"/>
    </source>
</evidence>
<proteinExistence type="predicted"/>
<dbReference type="InterPro" id="IPR000504">
    <property type="entry name" value="RRM_dom"/>
</dbReference>
<reference evidence="10 11" key="1">
    <citation type="journal article" date="2015" name="Genome Biol.">
        <title>Comparative genomics of Steinernema reveals deeply conserved gene regulatory networks.</title>
        <authorList>
            <person name="Dillman A.R."/>
            <person name="Macchietto M."/>
            <person name="Porter C.F."/>
            <person name="Rogers A."/>
            <person name="Williams B."/>
            <person name="Antoshechkin I."/>
            <person name="Lee M.M."/>
            <person name="Goodwin Z."/>
            <person name="Lu X."/>
            <person name="Lewis E.E."/>
            <person name="Goodrich-Blair H."/>
            <person name="Stock S.P."/>
            <person name="Adams B.J."/>
            <person name="Sternberg P.W."/>
            <person name="Mortazavi A."/>
        </authorList>
    </citation>
    <scope>NUCLEOTIDE SEQUENCE [LARGE SCALE GENOMIC DNA]</scope>
    <source>
        <strain evidence="10 11">ALL</strain>
    </source>
</reference>
<dbReference type="PROSITE" id="PS50103">
    <property type="entry name" value="ZF_C3H1"/>
    <property type="match status" value="2"/>
</dbReference>
<keyword evidence="5 6" id="KW-0694">RNA-binding</keyword>
<gene>
    <name evidence="10" type="ORF">L596_027003</name>
</gene>
<dbReference type="SMART" id="SM00361">
    <property type="entry name" value="RRM_1"/>
    <property type="match status" value="1"/>
</dbReference>
<dbReference type="Proteomes" id="UP000298663">
    <property type="component" value="Unassembled WGS sequence"/>
</dbReference>
<dbReference type="PRINTS" id="PR01848">
    <property type="entry name" value="U2AUXFACTOR"/>
</dbReference>